<name>A0A7M5U1G5_9CNID</name>
<dbReference type="EnsemblMetazoa" id="CLYHEMT004885.1">
    <property type="protein sequence ID" value="CLYHEMP004885.1"/>
    <property type="gene ID" value="CLYHEMG004885"/>
</dbReference>
<dbReference type="RefSeq" id="XP_066911648.1">
    <property type="nucleotide sequence ID" value="XM_067055547.1"/>
</dbReference>
<evidence type="ECO:0000256" key="1">
    <source>
        <dbReference type="SAM" id="SignalP"/>
    </source>
</evidence>
<feature type="chain" id="PRO_5029632577" description="Cnidarian restricted protein" evidence="1">
    <location>
        <begin position="20"/>
        <end position="123"/>
    </location>
</feature>
<reference evidence="2" key="1">
    <citation type="submission" date="2021-01" db="UniProtKB">
        <authorList>
            <consortium name="EnsemblMetazoa"/>
        </authorList>
    </citation>
    <scope>IDENTIFICATION</scope>
</reference>
<evidence type="ECO:0000313" key="2">
    <source>
        <dbReference type="EnsemblMetazoa" id="CLYHEMP004885.1"/>
    </source>
</evidence>
<dbReference type="Proteomes" id="UP000594262">
    <property type="component" value="Unplaced"/>
</dbReference>
<sequence length="123" mass="14448">MRFLLAALLLGAVLSYTTAYRNSEKFRDEIDNEVDFVNSLDELEDINDEDLPGLNDEEDELNDPRPFRVRFRGRRMIRRIGRIRIRVDKLKCPLRCAAYYTCLAKSSGIARMFCYKLKKSCRC</sequence>
<proteinExistence type="predicted"/>
<keyword evidence="3" id="KW-1185">Reference proteome</keyword>
<evidence type="ECO:0008006" key="4">
    <source>
        <dbReference type="Google" id="ProtNLM"/>
    </source>
</evidence>
<dbReference type="AlphaFoldDB" id="A0A7M5U1G5"/>
<organism evidence="2 3">
    <name type="scientific">Clytia hemisphaerica</name>
    <dbReference type="NCBI Taxonomy" id="252671"/>
    <lineage>
        <taxon>Eukaryota</taxon>
        <taxon>Metazoa</taxon>
        <taxon>Cnidaria</taxon>
        <taxon>Hydrozoa</taxon>
        <taxon>Hydroidolina</taxon>
        <taxon>Leptothecata</taxon>
        <taxon>Obeliida</taxon>
        <taxon>Clytiidae</taxon>
        <taxon>Clytia</taxon>
    </lineage>
</organism>
<feature type="signal peptide" evidence="1">
    <location>
        <begin position="1"/>
        <end position="19"/>
    </location>
</feature>
<protein>
    <recommendedName>
        <fullName evidence="4">Cnidarian restricted protein</fullName>
    </recommendedName>
</protein>
<keyword evidence="1" id="KW-0732">Signal</keyword>
<dbReference type="GeneID" id="136798886"/>
<evidence type="ECO:0000313" key="3">
    <source>
        <dbReference type="Proteomes" id="UP000594262"/>
    </source>
</evidence>
<accession>A0A7M5U1G5</accession>